<reference evidence="2 3" key="1">
    <citation type="submission" date="2020-02" db="EMBL/GenBank/DDBJ databases">
        <authorList>
            <person name="Criscuolo A."/>
        </authorList>
    </citation>
    <scope>NUCLEOTIDE SEQUENCE [LARGE SCALE GENOMIC DNA]</scope>
    <source>
        <strain evidence="2">CIP105534</strain>
    </source>
</reference>
<accession>A0A6J4GPI2</accession>
<keyword evidence="1" id="KW-0812">Transmembrane</keyword>
<dbReference type="Proteomes" id="UP000479938">
    <property type="component" value="Unassembled WGS sequence"/>
</dbReference>
<dbReference type="AlphaFoldDB" id="A0A6J4GPI2"/>
<sequence>MQWSQSWSQVYIIKMQSSQSFTIENCDFDFFYCKDKKLKTATATENYFLVLAVAFVVLVLAAGFFLS</sequence>
<evidence type="ECO:0000256" key="1">
    <source>
        <dbReference type="SAM" id="Phobius"/>
    </source>
</evidence>
<protein>
    <submittedName>
        <fullName evidence="2">Uncharacterized protein</fullName>
    </submittedName>
</protein>
<name>A0A6J4GPI2_9FLAO</name>
<organism evidence="2 3">
    <name type="scientific">Flavobacterium bizetiae</name>
    <dbReference type="NCBI Taxonomy" id="2704140"/>
    <lineage>
        <taxon>Bacteria</taxon>
        <taxon>Pseudomonadati</taxon>
        <taxon>Bacteroidota</taxon>
        <taxon>Flavobacteriia</taxon>
        <taxon>Flavobacteriales</taxon>
        <taxon>Flavobacteriaceae</taxon>
        <taxon>Flavobacterium</taxon>
    </lineage>
</organism>
<feature type="transmembrane region" description="Helical" evidence="1">
    <location>
        <begin position="47"/>
        <end position="66"/>
    </location>
</feature>
<keyword evidence="1" id="KW-0472">Membrane</keyword>
<evidence type="ECO:0000313" key="3">
    <source>
        <dbReference type="Proteomes" id="UP000479938"/>
    </source>
</evidence>
<proteinExistence type="predicted"/>
<evidence type="ECO:0000313" key="2">
    <source>
        <dbReference type="EMBL" id="CAA9201159.1"/>
    </source>
</evidence>
<keyword evidence="1" id="KW-1133">Transmembrane helix</keyword>
<gene>
    <name evidence="2" type="ORF">FLA105534_03446</name>
</gene>
<keyword evidence="3" id="KW-1185">Reference proteome</keyword>
<dbReference type="EMBL" id="CADCSU010000123">
    <property type="protein sequence ID" value="CAA9201159.1"/>
    <property type="molecule type" value="Genomic_DNA"/>
</dbReference>